<evidence type="ECO:0000256" key="2">
    <source>
        <dbReference type="ARBA" id="ARBA00006472"/>
    </source>
</evidence>
<proteinExistence type="inferred from homology"/>
<comment type="similarity">
    <text evidence="2">Belongs to the pterin-4-alpha-carbinolamine dehydratase family.</text>
</comment>
<dbReference type="InterPro" id="IPR001533">
    <property type="entry name" value="Pterin_deHydtase"/>
</dbReference>
<accession>A0A1Z5JWJ7</accession>
<organism evidence="6 7">
    <name type="scientific">Fistulifera solaris</name>
    <name type="common">Oleaginous diatom</name>
    <dbReference type="NCBI Taxonomy" id="1519565"/>
    <lineage>
        <taxon>Eukaryota</taxon>
        <taxon>Sar</taxon>
        <taxon>Stramenopiles</taxon>
        <taxon>Ochrophyta</taxon>
        <taxon>Bacillariophyta</taxon>
        <taxon>Bacillariophyceae</taxon>
        <taxon>Bacillariophycidae</taxon>
        <taxon>Naviculales</taxon>
        <taxon>Naviculaceae</taxon>
        <taxon>Fistulifera</taxon>
    </lineage>
</organism>
<name>A0A1Z5JWJ7_FISSO</name>
<dbReference type="GO" id="GO:0008124">
    <property type="term" value="F:4-alpha-hydroxytetrahydrobiopterin dehydratase activity"/>
    <property type="evidence" value="ECO:0007669"/>
    <property type="project" value="UniProtKB-EC"/>
</dbReference>
<comment type="caution">
    <text evidence="6">The sequence shown here is derived from an EMBL/GenBank/DDBJ whole genome shotgun (WGS) entry which is preliminary data.</text>
</comment>
<evidence type="ECO:0000256" key="1">
    <source>
        <dbReference type="ARBA" id="ARBA00001554"/>
    </source>
</evidence>
<comment type="catalytic activity">
    <reaction evidence="1">
        <text>(4aS,6R)-4a-hydroxy-L-erythro-5,6,7,8-tetrahydrobiopterin = (6R)-L-erythro-6,7-dihydrobiopterin + H2O</text>
        <dbReference type="Rhea" id="RHEA:11920"/>
        <dbReference type="ChEBI" id="CHEBI:15377"/>
        <dbReference type="ChEBI" id="CHEBI:15642"/>
        <dbReference type="ChEBI" id="CHEBI:43120"/>
        <dbReference type="EC" id="4.2.1.96"/>
    </reaction>
</comment>
<dbReference type="PANTHER" id="PTHR12599">
    <property type="entry name" value="PTERIN-4-ALPHA-CARBINOLAMINE DEHYDRATASE"/>
    <property type="match status" value="1"/>
</dbReference>
<keyword evidence="7" id="KW-1185">Reference proteome</keyword>
<gene>
    <name evidence="6" type="ORF">FisN_25Hh196</name>
</gene>
<dbReference type="PANTHER" id="PTHR12599:SF0">
    <property type="entry name" value="PTERIN-4-ALPHA-CARBINOLAMINE DEHYDRATASE"/>
    <property type="match status" value="1"/>
</dbReference>
<dbReference type="GO" id="GO:0006729">
    <property type="term" value="P:tetrahydrobiopterin biosynthetic process"/>
    <property type="evidence" value="ECO:0007669"/>
    <property type="project" value="InterPro"/>
</dbReference>
<dbReference type="Gene3D" id="3.30.1360.20">
    <property type="entry name" value="Transcriptional coactivator/pterin dehydratase"/>
    <property type="match status" value="1"/>
</dbReference>
<keyword evidence="4 6" id="KW-0456">Lyase</keyword>
<sequence>MPVLARLVFARSSVQMQCIRSFATKLSHRERVNALAELHGKWGPDSWELAPGRDAIHKTYVFADFRQAWDFMSRSAELAEEKDHHPEWFNVYNTVEVTWATHDAGGVTEKV</sequence>
<evidence type="ECO:0000313" key="7">
    <source>
        <dbReference type="Proteomes" id="UP000198406"/>
    </source>
</evidence>
<dbReference type="SUPFAM" id="SSF55248">
    <property type="entry name" value="PCD-like"/>
    <property type="match status" value="1"/>
</dbReference>
<evidence type="ECO:0000313" key="6">
    <source>
        <dbReference type="EMBL" id="GAX18212.1"/>
    </source>
</evidence>
<dbReference type="Proteomes" id="UP000198406">
    <property type="component" value="Unassembled WGS sequence"/>
</dbReference>
<evidence type="ECO:0000256" key="3">
    <source>
        <dbReference type="ARBA" id="ARBA00013252"/>
    </source>
</evidence>
<evidence type="ECO:0000256" key="5">
    <source>
        <dbReference type="ARBA" id="ARBA00030497"/>
    </source>
</evidence>
<dbReference type="Pfam" id="PF01329">
    <property type="entry name" value="Pterin_4a"/>
    <property type="match status" value="1"/>
</dbReference>
<dbReference type="EC" id="4.2.1.96" evidence="3"/>
<reference evidence="6 7" key="1">
    <citation type="journal article" date="2015" name="Plant Cell">
        <title>Oil accumulation by the oleaginous diatom Fistulifera solaris as revealed by the genome and transcriptome.</title>
        <authorList>
            <person name="Tanaka T."/>
            <person name="Maeda Y."/>
            <person name="Veluchamy A."/>
            <person name="Tanaka M."/>
            <person name="Abida H."/>
            <person name="Marechal E."/>
            <person name="Bowler C."/>
            <person name="Muto M."/>
            <person name="Sunaga Y."/>
            <person name="Tanaka M."/>
            <person name="Yoshino T."/>
            <person name="Taniguchi T."/>
            <person name="Fukuda Y."/>
            <person name="Nemoto M."/>
            <person name="Matsumoto M."/>
            <person name="Wong P.S."/>
            <person name="Aburatani S."/>
            <person name="Fujibuchi W."/>
        </authorList>
    </citation>
    <scope>NUCLEOTIDE SEQUENCE [LARGE SCALE GENOMIC DNA]</scope>
    <source>
        <strain evidence="6 7">JPCC DA0580</strain>
    </source>
</reference>
<protein>
    <recommendedName>
        <fullName evidence="3">4a-hydroxytetrahydrobiopterin dehydratase</fullName>
        <ecNumber evidence="3">4.2.1.96</ecNumber>
    </recommendedName>
    <alternativeName>
        <fullName evidence="5">4-alpha-hydroxy-tetrahydropterin dehydratase</fullName>
    </alternativeName>
</protein>
<dbReference type="EMBL" id="BDSP01000124">
    <property type="protein sequence ID" value="GAX18212.1"/>
    <property type="molecule type" value="Genomic_DNA"/>
</dbReference>
<dbReference type="InParanoid" id="A0A1Z5JWJ7"/>
<dbReference type="AlphaFoldDB" id="A0A1Z5JWJ7"/>
<evidence type="ECO:0000256" key="4">
    <source>
        <dbReference type="ARBA" id="ARBA00023239"/>
    </source>
</evidence>
<dbReference type="OrthoDB" id="277398at2759"/>
<dbReference type="InterPro" id="IPR036428">
    <property type="entry name" value="PCD_sf"/>
</dbReference>